<dbReference type="CDD" id="cd06905">
    <property type="entry name" value="M14-like"/>
    <property type="match status" value="1"/>
</dbReference>
<dbReference type="Gene3D" id="3.40.630.10">
    <property type="entry name" value="Zn peptidases"/>
    <property type="match status" value="1"/>
</dbReference>
<evidence type="ECO:0000256" key="5">
    <source>
        <dbReference type="ARBA" id="ARBA00022833"/>
    </source>
</evidence>
<evidence type="ECO:0000256" key="7">
    <source>
        <dbReference type="SAM" id="SignalP"/>
    </source>
</evidence>
<protein>
    <submittedName>
        <fullName evidence="9">M14 family metallopeptidase</fullName>
    </submittedName>
</protein>
<evidence type="ECO:0000256" key="6">
    <source>
        <dbReference type="ARBA" id="ARBA00023049"/>
    </source>
</evidence>
<keyword evidence="5" id="KW-0862">Zinc</keyword>
<dbReference type="PANTHER" id="PTHR11705">
    <property type="entry name" value="PROTEASE FAMILY M14 CARBOXYPEPTIDASE A,B"/>
    <property type="match status" value="1"/>
</dbReference>
<dbReference type="SMART" id="SM00631">
    <property type="entry name" value="Zn_pept"/>
    <property type="match status" value="1"/>
</dbReference>
<dbReference type="SUPFAM" id="SSF53187">
    <property type="entry name" value="Zn-dependent exopeptidases"/>
    <property type="match status" value="1"/>
</dbReference>
<evidence type="ECO:0000256" key="4">
    <source>
        <dbReference type="ARBA" id="ARBA00022801"/>
    </source>
</evidence>
<keyword evidence="10" id="KW-1185">Reference proteome</keyword>
<keyword evidence="3" id="KW-0645">Protease</keyword>
<reference evidence="9 10" key="1">
    <citation type="submission" date="2024-02" db="EMBL/GenBank/DDBJ databases">
        <title>A novel Gemmatimonadota bacterium.</title>
        <authorList>
            <person name="Du Z.-J."/>
            <person name="Ye Y.-Q."/>
        </authorList>
    </citation>
    <scope>NUCLEOTIDE SEQUENCE [LARGE SCALE GENOMIC DNA]</scope>
    <source>
        <strain evidence="9 10">DH-20</strain>
    </source>
</reference>
<dbReference type="InterPro" id="IPR000834">
    <property type="entry name" value="Peptidase_M14"/>
</dbReference>
<feature type="signal peptide" evidence="7">
    <location>
        <begin position="1"/>
        <end position="33"/>
    </location>
</feature>
<gene>
    <name evidence="9" type="ORF">WI372_11830</name>
</gene>
<comment type="cofactor">
    <cofactor evidence="1">
        <name>Zn(2+)</name>
        <dbReference type="ChEBI" id="CHEBI:29105"/>
    </cofactor>
</comment>
<proteinExistence type="inferred from homology"/>
<evidence type="ECO:0000256" key="2">
    <source>
        <dbReference type="ARBA" id="ARBA00005988"/>
    </source>
</evidence>
<sequence length="595" mass="63242">MPNRSEPRRRGRSAPAALLALAAAVVGPAPGQAQVAEYLDHDAFTGELRAVVNASDAASVRSIATSPEGRDVWMVELALPGDLDPSDRPALLVVGTLSGDHVVGSHLALEAVRHITAAASTDEGRTLLSEHTIYVVPRANPDGAEAMFASTRWNRSVNGTSIDDDNDGRFDEDGPDDLNGDGMITLMRVVDPEGDFMVDPDNPRLMKRADAAAGESGTHTLYLEGRDDDGDGWYNEDGIGGVDLDRNFQHAYPYYQRGAGKNMVSEAASRALVDFAVANRNVAAVLTYGHSDNLVTPPNARGELGGIAASDLYLFAMESLDGILDTGVWSSRPDNVQGGLQLRGAQLGADNNPNSGRRPAMVVDGDDIEYFSSVSSRYREITGLESVGVNRPAEGMFFQYGYFQYGVPSFSTQGWAPEGEGDSADERLAASGAEFVEWTSVSHPTLGEVEVGGFAPHAMTNPPAADLPALGERQGEFVMALVGMLPQVRIVETEVTAHGGGLYTVDAVIENSGYFPSSLRHGQVARSVDPVLVQIGVDSDDIVTGDSKSATVSQLEGSGNRARFSWMVRGSDGQSVEIRVRAQKGGLDSTTVTLR</sequence>
<evidence type="ECO:0000313" key="10">
    <source>
        <dbReference type="Proteomes" id="UP001484239"/>
    </source>
</evidence>
<organism evidence="9 10">
    <name type="scientific">Gaopeijia maritima</name>
    <dbReference type="NCBI Taxonomy" id="3119007"/>
    <lineage>
        <taxon>Bacteria</taxon>
        <taxon>Pseudomonadati</taxon>
        <taxon>Gemmatimonadota</taxon>
        <taxon>Longimicrobiia</taxon>
        <taxon>Gaopeijiales</taxon>
        <taxon>Gaopeijiaceae</taxon>
        <taxon>Gaopeijia</taxon>
    </lineage>
</organism>
<evidence type="ECO:0000313" key="9">
    <source>
        <dbReference type="EMBL" id="MEK9501671.1"/>
    </source>
</evidence>
<dbReference type="Proteomes" id="UP001484239">
    <property type="component" value="Unassembled WGS sequence"/>
</dbReference>
<dbReference type="RefSeq" id="WP_405281281.1">
    <property type="nucleotide sequence ID" value="NZ_CP144380.1"/>
</dbReference>
<keyword evidence="6" id="KW-0482">Metalloprotease</keyword>
<keyword evidence="7" id="KW-0732">Signal</keyword>
<accession>A0ABU9EAA0</accession>
<evidence type="ECO:0000256" key="1">
    <source>
        <dbReference type="ARBA" id="ARBA00001947"/>
    </source>
</evidence>
<dbReference type="EMBL" id="JBBHLI010000006">
    <property type="protein sequence ID" value="MEK9501671.1"/>
    <property type="molecule type" value="Genomic_DNA"/>
</dbReference>
<feature type="domain" description="Peptidase M14" evidence="8">
    <location>
        <begin position="38"/>
        <end position="358"/>
    </location>
</feature>
<dbReference type="PANTHER" id="PTHR11705:SF143">
    <property type="entry name" value="SLL0236 PROTEIN"/>
    <property type="match status" value="1"/>
</dbReference>
<dbReference type="Pfam" id="PF00246">
    <property type="entry name" value="Peptidase_M14"/>
    <property type="match status" value="1"/>
</dbReference>
<feature type="chain" id="PRO_5046788149" evidence="7">
    <location>
        <begin position="34"/>
        <end position="595"/>
    </location>
</feature>
<comment type="similarity">
    <text evidence="2">Belongs to the peptidase M14 family.</text>
</comment>
<evidence type="ECO:0000259" key="8">
    <source>
        <dbReference type="SMART" id="SM00631"/>
    </source>
</evidence>
<name>A0ABU9EAA0_9BACT</name>
<keyword evidence="4" id="KW-0378">Hydrolase</keyword>
<comment type="caution">
    <text evidence="9">The sequence shown here is derived from an EMBL/GenBank/DDBJ whole genome shotgun (WGS) entry which is preliminary data.</text>
</comment>
<evidence type="ECO:0000256" key="3">
    <source>
        <dbReference type="ARBA" id="ARBA00022670"/>
    </source>
</evidence>